<evidence type="ECO:0008006" key="3">
    <source>
        <dbReference type="Google" id="ProtNLM"/>
    </source>
</evidence>
<dbReference type="Pfam" id="PF13563">
    <property type="entry name" value="2_5_RNA_ligase2"/>
    <property type="match status" value="1"/>
</dbReference>
<dbReference type="InterPro" id="IPR009097">
    <property type="entry name" value="Cyclic_Pdiesterase"/>
</dbReference>
<dbReference type="EMBL" id="WSES01000007">
    <property type="protein sequence ID" value="MVW62852.1"/>
    <property type="molecule type" value="Genomic_DNA"/>
</dbReference>
<evidence type="ECO:0000313" key="2">
    <source>
        <dbReference type="Proteomes" id="UP000443353"/>
    </source>
</evidence>
<gene>
    <name evidence="1" type="ORF">GPY61_23250</name>
</gene>
<protein>
    <recommendedName>
        <fullName evidence="3">2'-5' RNA ligase family protein</fullName>
    </recommendedName>
</protein>
<keyword evidence="2" id="KW-1185">Reference proteome</keyword>
<dbReference type="SUPFAM" id="SSF55144">
    <property type="entry name" value="LigT-like"/>
    <property type="match status" value="1"/>
</dbReference>
<evidence type="ECO:0000313" key="1">
    <source>
        <dbReference type="EMBL" id="MVW62852.1"/>
    </source>
</evidence>
<comment type="caution">
    <text evidence="1">The sequence shown here is derived from an EMBL/GenBank/DDBJ whole genome shotgun (WGS) entry which is preliminary data.</text>
</comment>
<dbReference type="RefSeq" id="WP_082579216.1">
    <property type="nucleotide sequence ID" value="NZ_WSES01000007.1"/>
</dbReference>
<organism evidence="1 2">
    <name type="scientific">Massilia cellulosiltytica</name>
    <dbReference type="NCBI Taxonomy" id="2683234"/>
    <lineage>
        <taxon>Bacteria</taxon>
        <taxon>Pseudomonadati</taxon>
        <taxon>Pseudomonadota</taxon>
        <taxon>Betaproteobacteria</taxon>
        <taxon>Burkholderiales</taxon>
        <taxon>Oxalobacteraceae</taxon>
        <taxon>Telluria group</taxon>
        <taxon>Massilia</taxon>
    </lineage>
</organism>
<proteinExistence type="predicted"/>
<dbReference type="AlphaFoldDB" id="A0A7X3K9S1"/>
<name>A0A7X3K9S1_9BURK</name>
<dbReference type="Gene3D" id="3.90.1140.10">
    <property type="entry name" value="Cyclic phosphodiesterase"/>
    <property type="match status" value="1"/>
</dbReference>
<reference evidence="1 2" key="1">
    <citation type="submission" date="2019-12" db="EMBL/GenBank/DDBJ databases">
        <authorList>
            <person name="Li C."/>
            <person name="Zhao J."/>
        </authorList>
    </citation>
    <scope>NUCLEOTIDE SEQUENCE [LARGE SCALE GENOMIC DNA]</scope>
    <source>
        <strain evidence="1 2">NEAU-DD11</strain>
    </source>
</reference>
<dbReference type="Proteomes" id="UP000443353">
    <property type="component" value="Unassembled WGS sequence"/>
</dbReference>
<sequence>MSDSSLPDLRAHYDAMWDRAWPDVSRGDVECDLHLAGGLDPRRGLTLVARPDAALAARFEAVQDALLAADPRQYRQPLSDLHMTVLSLFTVTEDYASHLARRADYAAAARAALGDLPAFEIGFEGITISRGAVLAKGFPRDGTLERLRARLRDALRARGLDGTLDQRYRLVTAHSTVLRFVAPPADPARLAAVLAAMRDVPLGTMRASSLQLVINDWYMSSAAVEPVATFTLRPPSDAT</sequence>
<accession>A0A7X3K9S1</accession>